<dbReference type="PROSITE" id="PS50005">
    <property type="entry name" value="TPR"/>
    <property type="match status" value="2"/>
</dbReference>
<evidence type="ECO:0000256" key="3">
    <source>
        <dbReference type="PROSITE-ProRule" id="PRU00339"/>
    </source>
</evidence>
<dbReference type="SMART" id="SM00028">
    <property type="entry name" value="TPR"/>
    <property type="match status" value="4"/>
</dbReference>
<feature type="region of interest" description="Disordered" evidence="4">
    <location>
        <begin position="1790"/>
        <end position="1845"/>
    </location>
</feature>
<feature type="repeat" description="TPR" evidence="3">
    <location>
        <begin position="131"/>
        <end position="164"/>
    </location>
</feature>
<dbReference type="SUPFAM" id="SSF48452">
    <property type="entry name" value="TPR-like"/>
    <property type="match status" value="1"/>
</dbReference>
<feature type="compositionally biased region" description="Basic residues" evidence="4">
    <location>
        <begin position="1804"/>
        <end position="1815"/>
    </location>
</feature>
<keyword evidence="6" id="KW-1185">Reference proteome</keyword>
<name>A0ABR1ALD2_POLSC</name>
<keyword evidence="3" id="KW-0802">TPR repeat</keyword>
<dbReference type="EMBL" id="JAWJWF010000047">
    <property type="protein sequence ID" value="KAK6622096.1"/>
    <property type="molecule type" value="Genomic_DNA"/>
</dbReference>
<organism evidence="5 6">
    <name type="scientific">Polyplax serrata</name>
    <name type="common">Common mouse louse</name>
    <dbReference type="NCBI Taxonomy" id="468196"/>
    <lineage>
        <taxon>Eukaryota</taxon>
        <taxon>Metazoa</taxon>
        <taxon>Ecdysozoa</taxon>
        <taxon>Arthropoda</taxon>
        <taxon>Hexapoda</taxon>
        <taxon>Insecta</taxon>
        <taxon>Pterygota</taxon>
        <taxon>Neoptera</taxon>
        <taxon>Paraneoptera</taxon>
        <taxon>Psocodea</taxon>
        <taxon>Troctomorpha</taxon>
        <taxon>Phthiraptera</taxon>
        <taxon>Anoplura</taxon>
        <taxon>Polyplacidae</taxon>
        <taxon>Polyplax</taxon>
    </lineage>
</organism>
<dbReference type="InterPro" id="IPR011990">
    <property type="entry name" value="TPR-like_helical_dom_sf"/>
</dbReference>
<protein>
    <recommendedName>
        <fullName evidence="7">Calcineurin-binding protein cabin-1</fullName>
    </recommendedName>
</protein>
<feature type="compositionally biased region" description="Basic and acidic residues" evidence="4">
    <location>
        <begin position="1995"/>
        <end position="2006"/>
    </location>
</feature>
<feature type="compositionally biased region" description="Polar residues" evidence="4">
    <location>
        <begin position="1467"/>
        <end position="1477"/>
    </location>
</feature>
<evidence type="ECO:0000256" key="2">
    <source>
        <dbReference type="ARBA" id="ARBA00023242"/>
    </source>
</evidence>
<accession>A0ABR1ALD2</accession>
<feature type="compositionally biased region" description="Basic and acidic residues" evidence="4">
    <location>
        <begin position="1513"/>
        <end position="1563"/>
    </location>
</feature>
<evidence type="ECO:0000256" key="4">
    <source>
        <dbReference type="SAM" id="MobiDB-lite"/>
    </source>
</evidence>
<feature type="region of interest" description="Disordered" evidence="4">
    <location>
        <begin position="2070"/>
        <end position="2091"/>
    </location>
</feature>
<dbReference type="PANTHER" id="PTHR15502">
    <property type="entry name" value="CALCINEURIN-BINDING PROTEIN CABIN 1-RELATED"/>
    <property type="match status" value="1"/>
</dbReference>
<feature type="region of interest" description="Disordered" evidence="4">
    <location>
        <begin position="1972"/>
        <end position="2007"/>
    </location>
</feature>
<reference evidence="5 6" key="1">
    <citation type="submission" date="2023-09" db="EMBL/GenBank/DDBJ databases">
        <title>Genomes of two closely related lineages of the louse Polyplax serrata with different host specificities.</title>
        <authorList>
            <person name="Martinu J."/>
            <person name="Tarabai H."/>
            <person name="Stefka J."/>
            <person name="Hypsa V."/>
        </authorList>
    </citation>
    <scope>NUCLEOTIDE SEQUENCE [LARGE SCALE GENOMIC DNA]</scope>
    <source>
        <strain evidence="5">98ZLc_SE</strain>
    </source>
</reference>
<comment type="subcellular location">
    <subcellularLocation>
        <location evidence="1">Nucleus</location>
    </subcellularLocation>
</comment>
<gene>
    <name evidence="5" type="ORF">RUM44_001903</name>
</gene>
<feature type="region of interest" description="Disordered" evidence="4">
    <location>
        <begin position="1"/>
        <end position="29"/>
    </location>
</feature>
<evidence type="ECO:0000313" key="6">
    <source>
        <dbReference type="Proteomes" id="UP001359485"/>
    </source>
</evidence>
<dbReference type="InterPro" id="IPR033053">
    <property type="entry name" value="Hir3/CABIN1"/>
</dbReference>
<feature type="compositionally biased region" description="Basic and acidic residues" evidence="4">
    <location>
        <begin position="10"/>
        <end position="26"/>
    </location>
</feature>
<evidence type="ECO:0000256" key="1">
    <source>
        <dbReference type="ARBA" id="ARBA00004123"/>
    </source>
</evidence>
<evidence type="ECO:0008006" key="7">
    <source>
        <dbReference type="Google" id="ProtNLM"/>
    </source>
</evidence>
<sequence>MIRLTALNDETSRSSEEGDVHPKEPPQEVQEENALKLYNEALKEQGSGNVDKAETLYKQLLSSNFIINIKPDEDSLKIKKADSVFNLYSKPGLMLKYSCLKNLAVLSQKKNLLSEALEFYNQALEVEGTDVSMWFQSGCIAMKMFSIRAALEAFVKGLEFSPNHWPSLDKLIICLFILHDYVNCLHYISRAFAIDVNYTRGQVLRDYIITEQPSLQFDIKYFFPQINLHFDLKSEATEEINRRLLNEVLDISKEYIKKCREDIFLEKREDLFTPPNKMTAATWINLGESILRIEEELTSQEYVTLTVPINLKGIIEEAQLSSEKNEVPLQTNDGTEGELNLNKSKEDENVKKTSDTVCEKKSKKNKGSALMEELLWGGKRRSARVRSSLRGNPEPMDVAEALRRILPRRLLHRSKQAKSENFTKEPSLGEDSLDTMDLYKLFERQESLEEKKQKEEQERCEIEQDIEVIVESEGYFGKKGEADDVHSFVCNENEKNIIELIKSYVVYLTKHWEKTWPNALPGIYIKCYQLMRKHYPIDFKMCTTESNFKSLVEESDSVLLYGELCLEHTAASSDKGTKESKSGTPLQIIFLQNIMELTDRREMFESDECHFKFLIRLYWLRCRIFLEKNQTTLAISCLNDVLACYELFPQYETTVIQLKNCRKHNTISKAFAEDFLAFQSRKRSLAEVVRLYEDESYQELTAILKDTFTSTQNTVSNYFKAQESELVDRQTQLAMLINGLYQLNEYKECIYWLETCCYEVVQKSCIQSTEEEVETWMVTFDRFLIAIEDCLKLGKLTVTESLPQNRVSRFVQTLCHAICKELEDSDRPPCPARPWILLNTILIGLEKQPGEAVEEDMEEDDDENDIPSSILILFTAHEYLGRREWCNCNESILLYLIMDQVIPRMRNPDWSSFRETIQQHLEQVIYCLYSHPNKKSKARYLTDHNVNCIPLTWQRGIQLFDLFRPDEIPAYDSLRINLISSETEVLFRRIAALIPDDKDPAQLSDKMTDFIVGKRNDVPLASVKLPESVQDLFYILGDYYFKTHEFAKAVNYLLMDLCANPDRVDSWASMALARASLLEQQLNSCDPLKDEEFLQSALSALRCYEHCLQLDNKQCALWIEYGSFLYTIHSFCSQRMKSESFNLSLEQFEELESTKNKMLETAKQAFVNANLIWYEVKEENERQDERWLHHYMLGKICEKNDDFSYLDHYEKAAELLYENEAEYPTKVGYTTPQTLAIEALEVYYRVHVCIIKNLELNEGKTLDPKIRQRFSKHLNNCATGPFAKQVSKGDLAKIKAKELETSQREKRLEEVKAVMNDIIAKIEVEAESEEKVKQETLVVKLDTTVEAEHVELAVYSKPLDESSIKKENANEYESIDLESGVEADQEKVTDVTDVTVKIEDLYRDQEKVECLATETEESKQEVQAQEISTGDRTDTCGGDPPPDKYYQCFVDTTEQQTSKTKKKRLTSHGSVTSSSCESEPVKFEDESSSSSTSSESSASSQSSSSSSSGSSHSKSDATNKETSKATDEEDKQSDIDKEKVRVEKKSEPEENKQEPKIKREEKCSQSESTMLMKCLNAFETCALRFPQHYKSVYRLAHFYFRSKEHKDIGKCRDLLLGRYQTANGTIPGLFAERKNTNFFNGIWRIPAGDVDRPGSFASHMSRSVLLLMEVLRDLKDHKMLLEICLQLRKTPEPDKKYLRENERNQLSKQACDLVIQILRKNIKDSSVMTLPMVLDCYRCYQKIQKHYNHKESVYADILLEAFKRLGKGDKCTLEQALRFCQSEVSSVKPKIPKNLGPNLTPRPMKPKKQEKKKLTPKPQITAKAVQKTPKPRKMGEGRKNAPMNILPPNVLLDPTFWSSIMKPPGELKASPDSLTKSGVAAVQMYAELLRSAAMTSKQREQIDKKIVDQTAMKNALDQFKFDMSQKMTGDSSKSSTLPGYYPPFPNTPSDFSGKQMANAFWGTSLPSSLFGSFPNPKKSKPKMMKSLLKPPVPKQDPHSKPEEPKTKTNFNIEDILAKPNITVTKTSSSAAVCSATGSSGLMKSIEDKIKSISKEVNVTKFTPSQALNLTSSSRKNVTESAMKRSHPETATESIATIKKICREQPSNTKKDKIEVVVIDD</sequence>
<feature type="region of interest" description="Disordered" evidence="4">
    <location>
        <begin position="1412"/>
        <end position="1563"/>
    </location>
</feature>
<dbReference type="Gene3D" id="1.25.40.10">
    <property type="entry name" value="Tetratricopeptide repeat domain"/>
    <property type="match status" value="1"/>
</dbReference>
<comment type="caution">
    <text evidence="5">The sequence shown here is derived from an EMBL/GenBank/DDBJ whole genome shotgun (WGS) entry which is preliminary data.</text>
</comment>
<keyword evidence="2" id="KW-0539">Nucleus</keyword>
<feature type="compositionally biased region" description="Polar residues" evidence="4">
    <location>
        <begin position="2070"/>
        <end position="2079"/>
    </location>
</feature>
<dbReference type="PANTHER" id="PTHR15502:SF7">
    <property type="entry name" value="CALCINEURIN-BINDING PROTEIN CABIN-1"/>
    <property type="match status" value="1"/>
</dbReference>
<feature type="repeat" description="TPR" evidence="3">
    <location>
        <begin position="1030"/>
        <end position="1063"/>
    </location>
</feature>
<feature type="compositionally biased region" description="Low complexity" evidence="4">
    <location>
        <begin position="1488"/>
        <end position="1512"/>
    </location>
</feature>
<dbReference type="Proteomes" id="UP001359485">
    <property type="component" value="Unassembled WGS sequence"/>
</dbReference>
<evidence type="ECO:0000313" key="5">
    <source>
        <dbReference type="EMBL" id="KAK6622096.1"/>
    </source>
</evidence>
<dbReference type="InterPro" id="IPR019734">
    <property type="entry name" value="TPR_rpt"/>
</dbReference>
<proteinExistence type="predicted"/>